<gene>
    <name evidence="3" type="ORF">GCM10007981_10420</name>
</gene>
<proteinExistence type="predicted"/>
<keyword evidence="4" id="KW-1185">Reference proteome</keyword>
<evidence type="ECO:0000313" key="4">
    <source>
        <dbReference type="Proteomes" id="UP000610960"/>
    </source>
</evidence>
<dbReference type="AlphaFoldDB" id="A0A830GTF5"/>
<organism evidence="3 4">
    <name type="scientific">Thermocladium modestius</name>
    <dbReference type="NCBI Taxonomy" id="62609"/>
    <lineage>
        <taxon>Archaea</taxon>
        <taxon>Thermoproteota</taxon>
        <taxon>Thermoprotei</taxon>
        <taxon>Thermoproteales</taxon>
        <taxon>Thermoproteaceae</taxon>
        <taxon>Thermocladium</taxon>
    </lineage>
</organism>
<feature type="domain" description="CRISPR-associated protein Cas6 C-terminal" evidence="1">
    <location>
        <begin position="162"/>
        <end position="286"/>
    </location>
</feature>
<dbReference type="Gene3D" id="3.30.70.1900">
    <property type="match status" value="1"/>
</dbReference>
<dbReference type="InterPro" id="IPR041165">
    <property type="entry name" value="Cas6_N_arch"/>
</dbReference>
<evidence type="ECO:0000313" key="3">
    <source>
        <dbReference type="EMBL" id="GGP20816.1"/>
    </source>
</evidence>
<sequence length="294" mass="32062">MPGVFTLIRASFTLIPSRDLIAQPITSKVVKQVILRKARPGSILHKLLADDSPISRAPEKPVKMSMISRAGRPLWNWVGGYPVVLRGGEEYGFDVVYVDSPIAEKRLGLGEGVAGRVIEELTGLEGRSAVYGSGEATISLTSITAVSSDQLGADLRGSGVRLEFQTPTLLQYPKPSRLRIRESVHSLYPTPHLLIMNLAQKWEMYESGKRPVGIPAYIPFELREVDHGIRPITIPLNGVGERGFTGWAVYRLAAASQERLGSYLRLLHMATFTGVGHSTSLGLGQVALSMLNHA</sequence>
<feature type="domain" description="Cas6 N-terminal" evidence="2">
    <location>
        <begin position="10"/>
        <end position="105"/>
    </location>
</feature>
<dbReference type="Proteomes" id="UP000610960">
    <property type="component" value="Unassembled WGS sequence"/>
</dbReference>
<comment type="caution">
    <text evidence="3">The sequence shown here is derived from an EMBL/GenBank/DDBJ whole genome shotgun (WGS) entry which is preliminary data.</text>
</comment>
<reference evidence="3" key="1">
    <citation type="journal article" date="2014" name="Int. J. Syst. Evol. Microbiol.">
        <title>Complete genome sequence of Corynebacterium casei LMG S-19264T (=DSM 44701T), isolated from a smear-ripened cheese.</title>
        <authorList>
            <consortium name="US DOE Joint Genome Institute (JGI-PGF)"/>
            <person name="Walter F."/>
            <person name="Albersmeier A."/>
            <person name="Kalinowski J."/>
            <person name="Ruckert C."/>
        </authorList>
    </citation>
    <scope>NUCLEOTIDE SEQUENCE</scope>
    <source>
        <strain evidence="3">JCM 10088</strain>
    </source>
</reference>
<dbReference type="InterPro" id="IPR019267">
    <property type="entry name" value="CRISPR-assoc_Cas6_C"/>
</dbReference>
<reference evidence="3" key="2">
    <citation type="submission" date="2020-09" db="EMBL/GenBank/DDBJ databases">
        <authorList>
            <person name="Sun Q."/>
            <person name="Ohkuma M."/>
        </authorList>
    </citation>
    <scope>NUCLEOTIDE SEQUENCE</scope>
    <source>
        <strain evidence="3">JCM 10088</strain>
    </source>
</reference>
<dbReference type="Pfam" id="PF17952">
    <property type="entry name" value="Cas6_N"/>
    <property type="match status" value="1"/>
</dbReference>
<dbReference type="Pfam" id="PF10040">
    <property type="entry name" value="CRISPR_Cas6"/>
    <property type="match status" value="1"/>
</dbReference>
<evidence type="ECO:0000259" key="2">
    <source>
        <dbReference type="Pfam" id="PF17952"/>
    </source>
</evidence>
<name>A0A830GTF5_9CREN</name>
<evidence type="ECO:0000259" key="1">
    <source>
        <dbReference type="Pfam" id="PF10040"/>
    </source>
</evidence>
<protein>
    <recommendedName>
        <fullName evidence="5">CRISPR-associated protein Cas6 C-terminal domain-containing protein</fullName>
    </recommendedName>
</protein>
<dbReference type="Gene3D" id="2.40.30.310">
    <property type="match status" value="1"/>
</dbReference>
<evidence type="ECO:0008006" key="5">
    <source>
        <dbReference type="Google" id="ProtNLM"/>
    </source>
</evidence>
<dbReference type="EMBL" id="BMNL01000002">
    <property type="protein sequence ID" value="GGP20816.1"/>
    <property type="molecule type" value="Genomic_DNA"/>
</dbReference>
<accession>A0A830GTF5</accession>